<feature type="domain" description="Gamma-glutamylcyclotransferase AIG2-like" evidence="1">
    <location>
        <begin position="3"/>
        <end position="92"/>
    </location>
</feature>
<dbReference type="InterPro" id="IPR036568">
    <property type="entry name" value="GGCT-like_sf"/>
</dbReference>
<dbReference type="InterPro" id="IPR013024">
    <property type="entry name" value="GGCT-like"/>
</dbReference>
<dbReference type="STRING" id="555874.SAMN04488065_1151"/>
<evidence type="ECO:0000313" key="3">
    <source>
        <dbReference type="Proteomes" id="UP000236755"/>
    </source>
</evidence>
<dbReference type="Gene3D" id="3.10.490.10">
    <property type="entry name" value="Gamma-glutamyl cyclotransferase-like"/>
    <property type="match status" value="1"/>
</dbReference>
<dbReference type="GO" id="GO:0016740">
    <property type="term" value="F:transferase activity"/>
    <property type="evidence" value="ECO:0007669"/>
    <property type="project" value="UniProtKB-KW"/>
</dbReference>
<dbReference type="OrthoDB" id="198684at2157"/>
<name>A0A1H3WX41_9EURY</name>
<reference evidence="2 3" key="1">
    <citation type="submission" date="2016-10" db="EMBL/GenBank/DDBJ databases">
        <authorList>
            <person name="de Groot N.N."/>
        </authorList>
    </citation>
    <scope>NUCLEOTIDE SEQUENCE [LARGE SCALE GENOMIC DNA]</scope>
    <source>
        <strain evidence="2 3">CGMCC 1.8712</strain>
    </source>
</reference>
<dbReference type="EMBL" id="FNQT01000001">
    <property type="protein sequence ID" value="SDZ90778.1"/>
    <property type="molecule type" value="Genomic_DNA"/>
</dbReference>
<sequence length="130" mass="13827">MDVFVYGTLTEPDRVATVLDSFVFVGAAVLEGCHPVAGRYPTLAPGGETAGRLLRTDELAALDDYEGVDEGLYVRVTVPRTDGGRAAVYVGDPDALDVTEAVTWPGTGPFAERVAEYVDANARVRPEHSS</sequence>
<dbReference type="InterPro" id="IPR009288">
    <property type="entry name" value="AIG2-like_dom"/>
</dbReference>
<dbReference type="SUPFAM" id="SSF110857">
    <property type="entry name" value="Gamma-glutamyl cyclotransferase-like"/>
    <property type="match status" value="1"/>
</dbReference>
<dbReference type="Pfam" id="PF06094">
    <property type="entry name" value="GGACT"/>
    <property type="match status" value="1"/>
</dbReference>
<gene>
    <name evidence="2" type="ORF">SAMN04488065_1151</name>
</gene>
<dbReference type="RefSeq" id="WP_092632755.1">
    <property type="nucleotide sequence ID" value="NZ_FNQT01000001.1"/>
</dbReference>
<dbReference type="CDD" id="cd06661">
    <property type="entry name" value="GGCT_like"/>
    <property type="match status" value="1"/>
</dbReference>
<dbReference type="AlphaFoldDB" id="A0A1H3WX41"/>
<accession>A0A1H3WX41</accession>
<dbReference type="Proteomes" id="UP000236755">
    <property type="component" value="Unassembled WGS sequence"/>
</dbReference>
<evidence type="ECO:0000313" key="2">
    <source>
        <dbReference type="EMBL" id="SDZ90778.1"/>
    </source>
</evidence>
<organism evidence="2 3">
    <name type="scientific">Haloplanus vescus</name>
    <dbReference type="NCBI Taxonomy" id="555874"/>
    <lineage>
        <taxon>Archaea</taxon>
        <taxon>Methanobacteriati</taxon>
        <taxon>Methanobacteriota</taxon>
        <taxon>Stenosarchaea group</taxon>
        <taxon>Halobacteria</taxon>
        <taxon>Halobacteriales</taxon>
        <taxon>Haloferacaceae</taxon>
        <taxon>Haloplanus</taxon>
    </lineage>
</organism>
<proteinExistence type="predicted"/>
<protein>
    <submittedName>
        <fullName evidence="2">Gamma-glutamyl cyclotransferase, AIG2-like</fullName>
    </submittedName>
</protein>
<evidence type="ECO:0000259" key="1">
    <source>
        <dbReference type="Pfam" id="PF06094"/>
    </source>
</evidence>
<keyword evidence="3" id="KW-1185">Reference proteome</keyword>
<keyword evidence="2" id="KW-0808">Transferase</keyword>